<evidence type="ECO:0000313" key="4">
    <source>
        <dbReference type="EMBL" id="QTA86442.1"/>
    </source>
</evidence>
<accession>A0A975GM48</accession>
<organism evidence="4 5">
    <name type="scientific">Desulfonema magnum</name>
    <dbReference type="NCBI Taxonomy" id="45655"/>
    <lineage>
        <taxon>Bacteria</taxon>
        <taxon>Pseudomonadati</taxon>
        <taxon>Thermodesulfobacteriota</taxon>
        <taxon>Desulfobacteria</taxon>
        <taxon>Desulfobacterales</taxon>
        <taxon>Desulfococcaceae</taxon>
        <taxon>Desulfonema</taxon>
    </lineage>
</organism>
<dbReference type="CDD" id="cd12797">
    <property type="entry name" value="M23_peptidase"/>
    <property type="match status" value="1"/>
</dbReference>
<name>A0A975GM48_9BACT</name>
<dbReference type="PANTHER" id="PTHR21666:SF289">
    <property type="entry name" value="L-ALA--D-GLU ENDOPEPTIDASE"/>
    <property type="match status" value="1"/>
</dbReference>
<dbReference type="Gene3D" id="2.70.70.10">
    <property type="entry name" value="Glucose Permease (Domain IIA)"/>
    <property type="match status" value="1"/>
</dbReference>
<dbReference type="AlphaFoldDB" id="A0A975GM48"/>
<dbReference type="InterPro" id="IPR050570">
    <property type="entry name" value="Cell_wall_metabolism_enzyme"/>
</dbReference>
<evidence type="ECO:0000256" key="2">
    <source>
        <dbReference type="SAM" id="Phobius"/>
    </source>
</evidence>
<feature type="domain" description="M23ase beta-sheet core" evidence="3">
    <location>
        <begin position="348"/>
        <end position="442"/>
    </location>
</feature>
<dbReference type="Pfam" id="PF01551">
    <property type="entry name" value="Peptidase_M23"/>
    <property type="match status" value="1"/>
</dbReference>
<feature type="transmembrane region" description="Helical" evidence="2">
    <location>
        <begin position="12"/>
        <end position="32"/>
    </location>
</feature>
<dbReference type="InterPro" id="IPR011055">
    <property type="entry name" value="Dup_hybrid_motif"/>
</dbReference>
<dbReference type="GO" id="GO:0004222">
    <property type="term" value="F:metalloendopeptidase activity"/>
    <property type="evidence" value="ECO:0007669"/>
    <property type="project" value="TreeGrafter"/>
</dbReference>
<evidence type="ECO:0000313" key="5">
    <source>
        <dbReference type="Proteomes" id="UP000663722"/>
    </source>
</evidence>
<dbReference type="Proteomes" id="UP000663722">
    <property type="component" value="Chromosome"/>
</dbReference>
<keyword evidence="2" id="KW-0472">Membrane</keyword>
<dbReference type="KEGG" id="dmm:dnm_024660"/>
<keyword evidence="5" id="KW-1185">Reference proteome</keyword>
<sequence length="470" mass="52674">MKIKKLIMRNFKLWFVMAVCIFVILPAIFILYTKLEGENPSVESDLTFSAIGVSQELSFSISDAKSGLRQIQMVLLKNGKEFVLLEKNFSSGGIFGITKVTEDAFKILVEPGKMGITDGKATFLISATDHSWRRWWNGNKTLIEKKVTIDTRPPRIDVLSETHNFAQGGSGLVIYRLSEPCPENGVYVGENFFQGYSGRQVIGNPHISDVFMAFIGLNYKQNPGTNIFVSATDQAGNIAKTRFPYYIKKKNFKTDVINISDGFLTWEMPKFDSGIAKSPQISDLEEFLMINNNLRAANAAKMIEITRNTSGVKYWKGTFLRLPKSARKAGFADHREYKYKEDIIDHQVHLGIDLASIAMSPVPAANSGKVVFVGKIGIYGKTVIIDHGFGLFSTYSHLSSIRVQKDQIISKGDPVGKTGKTGFAFGDHLHFGMIVHNTFVNPIEWWDSHWIRDNISRKIKTAKSNLNNSF</sequence>
<dbReference type="SUPFAM" id="SSF51261">
    <property type="entry name" value="Duplicated hybrid motif"/>
    <property type="match status" value="1"/>
</dbReference>
<dbReference type="EMBL" id="CP061800">
    <property type="protein sequence ID" value="QTA86442.1"/>
    <property type="molecule type" value="Genomic_DNA"/>
</dbReference>
<reference evidence="4" key="1">
    <citation type="journal article" date="2021" name="Microb. Physiol.">
        <title>Proteogenomic Insights into the Physiology of Marine, Sulfate-Reducing, Filamentous Desulfonema limicola and Desulfonema magnum.</title>
        <authorList>
            <person name="Schnaars V."/>
            <person name="Wohlbrand L."/>
            <person name="Scheve S."/>
            <person name="Hinrichs C."/>
            <person name="Reinhardt R."/>
            <person name="Rabus R."/>
        </authorList>
    </citation>
    <scope>NUCLEOTIDE SEQUENCE</scope>
    <source>
        <strain evidence="4">4be13</strain>
    </source>
</reference>
<protein>
    <submittedName>
        <fullName evidence="4">Peptidase M23 domain-containing protein</fullName>
    </submittedName>
</protein>
<keyword evidence="1" id="KW-0732">Signal</keyword>
<dbReference type="PANTHER" id="PTHR21666">
    <property type="entry name" value="PEPTIDASE-RELATED"/>
    <property type="match status" value="1"/>
</dbReference>
<proteinExistence type="predicted"/>
<keyword evidence="2" id="KW-0812">Transmembrane</keyword>
<gene>
    <name evidence="4" type="ORF">dnm_024660</name>
</gene>
<keyword evidence="2" id="KW-1133">Transmembrane helix</keyword>
<evidence type="ECO:0000259" key="3">
    <source>
        <dbReference type="Pfam" id="PF01551"/>
    </source>
</evidence>
<dbReference type="InterPro" id="IPR016047">
    <property type="entry name" value="M23ase_b-sheet_dom"/>
</dbReference>
<evidence type="ECO:0000256" key="1">
    <source>
        <dbReference type="ARBA" id="ARBA00022729"/>
    </source>
</evidence>